<dbReference type="AlphaFoldDB" id="A0A1I5ZEW8"/>
<evidence type="ECO:0000313" key="2">
    <source>
        <dbReference type="EMBL" id="SFQ54970.1"/>
    </source>
</evidence>
<proteinExistence type="predicted"/>
<dbReference type="STRING" id="1465490.SAMN05444277_12124"/>
<sequence length="67" mass="7976">MACSTKVKYLSFNVAYAKKIDEAWVSKYEHYFRDSLSQQNYILTYGFLYGTINLLAVYKFWEQGIEK</sequence>
<protein>
    <submittedName>
        <fullName evidence="2">Uncharacterized protein</fullName>
    </submittedName>
</protein>
<accession>A0A1I5ZEW8</accession>
<dbReference type="EMBL" id="FOXQ01000021">
    <property type="protein sequence ID" value="SFQ54970.1"/>
    <property type="molecule type" value="Genomic_DNA"/>
</dbReference>
<organism evidence="2 3">
    <name type="scientific">Parafilimonas terrae</name>
    <dbReference type="NCBI Taxonomy" id="1465490"/>
    <lineage>
        <taxon>Bacteria</taxon>
        <taxon>Pseudomonadati</taxon>
        <taxon>Bacteroidota</taxon>
        <taxon>Chitinophagia</taxon>
        <taxon>Chitinophagales</taxon>
        <taxon>Chitinophagaceae</taxon>
        <taxon>Parafilimonas</taxon>
    </lineage>
</organism>
<name>A0A1I5ZEW8_9BACT</name>
<reference evidence="2 3" key="1">
    <citation type="submission" date="2016-10" db="EMBL/GenBank/DDBJ databases">
        <authorList>
            <person name="de Groot N.N."/>
        </authorList>
    </citation>
    <scope>NUCLEOTIDE SEQUENCE [LARGE SCALE GENOMIC DNA]</scope>
    <source>
        <strain evidence="2 3">DSM 28286</strain>
    </source>
</reference>
<dbReference type="Proteomes" id="UP000199031">
    <property type="component" value="Unassembled WGS sequence"/>
</dbReference>
<keyword evidence="3" id="KW-1185">Reference proteome</keyword>
<keyword evidence="1" id="KW-1133">Transmembrane helix</keyword>
<evidence type="ECO:0000313" key="3">
    <source>
        <dbReference type="Proteomes" id="UP000199031"/>
    </source>
</evidence>
<keyword evidence="1" id="KW-0812">Transmembrane</keyword>
<keyword evidence="1" id="KW-0472">Membrane</keyword>
<gene>
    <name evidence="2" type="ORF">SAMN05444277_12124</name>
</gene>
<feature type="transmembrane region" description="Helical" evidence="1">
    <location>
        <begin position="42"/>
        <end position="61"/>
    </location>
</feature>
<evidence type="ECO:0000256" key="1">
    <source>
        <dbReference type="SAM" id="Phobius"/>
    </source>
</evidence>